<dbReference type="GO" id="GO:0000103">
    <property type="term" value="P:sulfate assimilation"/>
    <property type="evidence" value="ECO:0007669"/>
    <property type="project" value="TreeGrafter"/>
</dbReference>
<gene>
    <name evidence="9" type="primary">cysQ</name>
    <name evidence="11" type="ORF">RJ45_20175</name>
</gene>
<dbReference type="EC" id="3.1.3.7" evidence="9"/>
<dbReference type="GO" id="GO:0046854">
    <property type="term" value="P:phosphatidylinositol phosphate biosynthetic process"/>
    <property type="evidence" value="ECO:0007669"/>
    <property type="project" value="InterPro"/>
</dbReference>
<dbReference type="Gene3D" id="3.30.540.10">
    <property type="entry name" value="Fructose-1,6-Bisphosphatase, subunit A, domain 1"/>
    <property type="match status" value="1"/>
</dbReference>
<evidence type="ECO:0000256" key="5">
    <source>
        <dbReference type="ARBA" id="ARBA00022723"/>
    </source>
</evidence>
<comment type="catalytic activity">
    <reaction evidence="1 9">
        <text>adenosine 3',5'-bisphosphate + H2O = AMP + phosphate</text>
        <dbReference type="Rhea" id="RHEA:10040"/>
        <dbReference type="ChEBI" id="CHEBI:15377"/>
        <dbReference type="ChEBI" id="CHEBI:43474"/>
        <dbReference type="ChEBI" id="CHEBI:58343"/>
        <dbReference type="ChEBI" id="CHEBI:456215"/>
        <dbReference type="EC" id="3.1.3.7"/>
    </reaction>
</comment>
<dbReference type="AlphaFoldDB" id="A0A0B9FZJ4"/>
<feature type="binding site" evidence="10">
    <location>
        <position position="87"/>
    </location>
    <ligand>
        <name>Mg(2+)</name>
        <dbReference type="ChEBI" id="CHEBI:18420"/>
        <label>1</label>
        <note>catalytic</note>
    </ligand>
</feature>
<feature type="binding site" evidence="10">
    <location>
        <position position="85"/>
    </location>
    <ligand>
        <name>Mg(2+)</name>
        <dbReference type="ChEBI" id="CHEBI:18420"/>
        <label>1</label>
        <note>catalytic</note>
    </ligand>
</feature>
<feature type="binding site" evidence="10">
    <location>
        <position position="65"/>
    </location>
    <ligand>
        <name>Mg(2+)</name>
        <dbReference type="ChEBI" id="CHEBI:18420"/>
        <label>1</label>
        <note>catalytic</note>
    </ligand>
</feature>
<evidence type="ECO:0000256" key="4">
    <source>
        <dbReference type="ARBA" id="ARBA00022519"/>
    </source>
</evidence>
<dbReference type="PRINTS" id="PR00377">
    <property type="entry name" value="IMPHPHTASES"/>
</dbReference>
<name>A0A0B9FZJ4_9GAMM</name>
<protein>
    <recommendedName>
        <fullName evidence="9">3'(2'),5'-bisphosphate nucleotidase CysQ</fullName>
        <ecNumber evidence="9">3.1.3.7</ecNumber>
    </recommendedName>
    <alternativeName>
        <fullName evidence="9">3'(2'),5-bisphosphonucleoside 3'(2')-phosphohydrolase</fullName>
    </alternativeName>
    <alternativeName>
        <fullName evidence="9">3'-phosphoadenosine 5'-phosphate phosphatase</fullName>
        <shortName evidence="9">PAP phosphatase</shortName>
    </alternativeName>
</protein>
<dbReference type="HAMAP" id="MF_02095">
    <property type="entry name" value="CysQ"/>
    <property type="match status" value="1"/>
</dbReference>
<sequence length="247" mass="27237">MENQLESLHQIALEAGKAIMALYHTHIEVSEKADRSPVTEADLAANAIIMEKLSLLTPDIPIVSEESAHTPWSERKDWQSFWLVDPLDGTKEYLHKNGEFTVNIALIEQGQPVLAVVHAPALEKSWLADGSRAWCVISNKWSLISTKATLPPVIVGSRSHPSPALADFLTQFSHYQMMEAGSSLKFCLVAEGKAQYYPRLGPTMMWDTAAGQCVAESAGGQVKTLEGLPLSYHREDLLNPFFVVSHS</sequence>
<evidence type="ECO:0000256" key="3">
    <source>
        <dbReference type="ARBA" id="ARBA00022475"/>
    </source>
</evidence>
<dbReference type="InterPro" id="IPR050725">
    <property type="entry name" value="CysQ/Inositol_MonoPase"/>
</dbReference>
<dbReference type="RefSeq" id="WP_039466513.1">
    <property type="nucleotide sequence ID" value="NZ_JWLZ01000187.1"/>
</dbReference>
<comment type="caution">
    <text evidence="11">The sequence shown here is derived from an EMBL/GenBank/DDBJ whole genome shotgun (WGS) entry which is preliminary data.</text>
</comment>
<keyword evidence="3 9" id="KW-1003">Cell membrane</keyword>
<dbReference type="PROSITE" id="PS00629">
    <property type="entry name" value="IMP_1"/>
    <property type="match status" value="1"/>
</dbReference>
<evidence type="ECO:0000256" key="2">
    <source>
        <dbReference type="ARBA" id="ARBA00005289"/>
    </source>
</evidence>
<dbReference type="InterPro" id="IPR000760">
    <property type="entry name" value="Inositol_monophosphatase-like"/>
</dbReference>
<dbReference type="CDD" id="cd01638">
    <property type="entry name" value="CysQ"/>
    <property type="match status" value="1"/>
</dbReference>
<dbReference type="GO" id="GO:0005886">
    <property type="term" value="C:plasma membrane"/>
    <property type="evidence" value="ECO:0007669"/>
    <property type="project" value="UniProtKB-SubCell"/>
</dbReference>
<feature type="binding site" evidence="9">
    <location>
        <position position="65"/>
    </location>
    <ligand>
        <name>Mg(2+)</name>
        <dbReference type="ChEBI" id="CHEBI:18420"/>
        <label>1</label>
    </ligand>
</feature>
<dbReference type="Gene3D" id="3.40.190.80">
    <property type="match status" value="1"/>
</dbReference>
<comment type="similarity">
    <text evidence="2 9">Belongs to the inositol monophosphatase superfamily. CysQ family.</text>
</comment>
<dbReference type="FunFam" id="3.40.190.80:FF:000005">
    <property type="entry name" value="3'(2'),5'-bisphosphate nucleotidase CysQ"/>
    <property type="match status" value="1"/>
</dbReference>
<feature type="binding site" evidence="9">
    <location>
        <position position="85"/>
    </location>
    <ligand>
        <name>Mg(2+)</name>
        <dbReference type="ChEBI" id="CHEBI:18420"/>
        <label>1</label>
    </ligand>
</feature>
<comment type="function">
    <text evidence="9">Converts adenosine-3',5'-bisphosphate (PAP) to AMP.</text>
</comment>
<evidence type="ECO:0000256" key="6">
    <source>
        <dbReference type="ARBA" id="ARBA00022801"/>
    </source>
</evidence>
<dbReference type="NCBIfam" id="TIGR01331">
    <property type="entry name" value="bisphos_cysQ"/>
    <property type="match status" value="1"/>
</dbReference>
<feature type="binding site" evidence="9">
    <location>
        <begin position="87"/>
        <end position="90"/>
    </location>
    <ligand>
        <name>substrate</name>
    </ligand>
</feature>
<evidence type="ECO:0000256" key="8">
    <source>
        <dbReference type="ARBA" id="ARBA00023136"/>
    </source>
</evidence>
<dbReference type="InterPro" id="IPR006240">
    <property type="entry name" value="CysQ"/>
</dbReference>
<keyword evidence="8 9" id="KW-0472">Membrane</keyword>
<feature type="binding site" evidence="9">
    <location>
        <position position="87"/>
    </location>
    <ligand>
        <name>Mg(2+)</name>
        <dbReference type="ChEBI" id="CHEBI:18420"/>
        <label>1</label>
    </ligand>
</feature>
<evidence type="ECO:0000256" key="7">
    <source>
        <dbReference type="ARBA" id="ARBA00022842"/>
    </source>
</evidence>
<dbReference type="InterPro" id="IPR020583">
    <property type="entry name" value="Inositol_monoP_metal-BS"/>
</dbReference>
<feature type="binding site" evidence="10">
    <location>
        <position position="207"/>
    </location>
    <ligand>
        <name>Mg(2+)</name>
        <dbReference type="ChEBI" id="CHEBI:18420"/>
        <label>1</label>
        <note>catalytic</note>
    </ligand>
</feature>
<comment type="subcellular location">
    <subcellularLocation>
        <location evidence="9">Cell inner membrane</location>
        <topology evidence="9">Peripheral membrane protein</topology>
        <orientation evidence="9">Cytoplasmic side</orientation>
    </subcellularLocation>
</comment>
<feature type="binding site" evidence="9">
    <location>
        <position position="207"/>
    </location>
    <ligand>
        <name>substrate</name>
    </ligand>
</feature>
<evidence type="ECO:0000256" key="9">
    <source>
        <dbReference type="HAMAP-Rule" id="MF_02095"/>
    </source>
</evidence>
<feature type="binding site" evidence="9">
    <location>
        <position position="88"/>
    </location>
    <ligand>
        <name>Mg(2+)</name>
        <dbReference type="ChEBI" id="CHEBI:18420"/>
        <label>2</label>
    </ligand>
</feature>
<evidence type="ECO:0000313" key="11">
    <source>
        <dbReference type="EMBL" id="KHT61963.1"/>
    </source>
</evidence>
<dbReference type="GO" id="GO:0050427">
    <property type="term" value="P:3'-phosphoadenosine 5'-phosphosulfate metabolic process"/>
    <property type="evidence" value="ECO:0007669"/>
    <property type="project" value="TreeGrafter"/>
</dbReference>
<dbReference type="PANTHER" id="PTHR43028:SF5">
    <property type="entry name" value="3'(2'),5'-BISPHOSPHATE NUCLEOTIDASE 1"/>
    <property type="match status" value="1"/>
</dbReference>
<feature type="binding site" evidence="9">
    <location>
        <position position="207"/>
    </location>
    <ligand>
        <name>Mg(2+)</name>
        <dbReference type="ChEBI" id="CHEBI:18420"/>
        <label>2</label>
    </ligand>
</feature>
<dbReference type="EMBL" id="JWLZ01000187">
    <property type="protein sequence ID" value="KHT61963.1"/>
    <property type="molecule type" value="Genomic_DNA"/>
</dbReference>
<dbReference type="SUPFAM" id="SSF56655">
    <property type="entry name" value="Carbohydrate phosphatase"/>
    <property type="match status" value="1"/>
</dbReference>
<feature type="binding site" evidence="9">
    <location>
        <position position="65"/>
    </location>
    <ligand>
        <name>substrate</name>
    </ligand>
</feature>
<reference evidence="11 12" key="1">
    <citation type="submission" date="2014-12" db="EMBL/GenBank/DDBJ databases">
        <title>Genome sequencing of Photobacterium gaetbulicola AD005a.</title>
        <authorList>
            <person name="Adrian T.G.S."/>
            <person name="Chan K.G."/>
        </authorList>
    </citation>
    <scope>NUCLEOTIDE SEQUENCE [LARGE SCALE GENOMIC DNA]</scope>
    <source>
        <strain evidence="11 12">AD005a</strain>
    </source>
</reference>
<dbReference type="Proteomes" id="UP000031278">
    <property type="component" value="Unassembled WGS sequence"/>
</dbReference>
<dbReference type="GO" id="GO:0000287">
    <property type="term" value="F:magnesium ion binding"/>
    <property type="evidence" value="ECO:0007669"/>
    <property type="project" value="UniProtKB-UniRule"/>
</dbReference>
<dbReference type="PANTHER" id="PTHR43028">
    <property type="entry name" value="3'(2'),5'-BISPHOSPHATE NUCLEOTIDASE 1"/>
    <property type="match status" value="1"/>
</dbReference>
<evidence type="ECO:0000256" key="10">
    <source>
        <dbReference type="PIRSR" id="PIRSR600760-2"/>
    </source>
</evidence>
<evidence type="ECO:0000313" key="12">
    <source>
        <dbReference type="Proteomes" id="UP000031278"/>
    </source>
</evidence>
<organism evidence="11 12">
    <name type="scientific">Photobacterium gaetbulicola</name>
    <dbReference type="NCBI Taxonomy" id="1295392"/>
    <lineage>
        <taxon>Bacteria</taxon>
        <taxon>Pseudomonadati</taxon>
        <taxon>Pseudomonadota</taxon>
        <taxon>Gammaproteobacteria</taxon>
        <taxon>Vibrionales</taxon>
        <taxon>Vibrionaceae</taxon>
        <taxon>Photobacterium</taxon>
    </lineage>
</organism>
<dbReference type="PROSITE" id="PS00630">
    <property type="entry name" value="IMP_2"/>
    <property type="match status" value="1"/>
</dbReference>
<evidence type="ECO:0000256" key="1">
    <source>
        <dbReference type="ARBA" id="ARBA00001625"/>
    </source>
</evidence>
<dbReference type="Pfam" id="PF00459">
    <property type="entry name" value="Inositol_P"/>
    <property type="match status" value="1"/>
</dbReference>
<keyword evidence="4 9" id="KW-0997">Cell inner membrane</keyword>
<keyword evidence="7 9" id="KW-0460">Magnesium</keyword>
<dbReference type="InterPro" id="IPR020550">
    <property type="entry name" value="Inositol_monophosphatase_CS"/>
</dbReference>
<keyword evidence="6 9" id="KW-0378">Hydrolase</keyword>
<keyword evidence="5 9" id="KW-0479">Metal-binding</keyword>
<accession>A0A0B9FZJ4</accession>
<comment type="cofactor">
    <cofactor evidence="9 10">
        <name>Mg(2+)</name>
        <dbReference type="ChEBI" id="CHEBI:18420"/>
    </cofactor>
</comment>
<proteinExistence type="inferred from homology"/>
<feature type="binding site" evidence="10">
    <location>
        <position position="88"/>
    </location>
    <ligand>
        <name>Mg(2+)</name>
        <dbReference type="ChEBI" id="CHEBI:18420"/>
        <label>1</label>
        <note>catalytic</note>
    </ligand>
</feature>
<dbReference type="GO" id="GO:0008441">
    <property type="term" value="F:3'(2'),5'-bisphosphate nucleotidase activity"/>
    <property type="evidence" value="ECO:0007669"/>
    <property type="project" value="UniProtKB-UniRule"/>
</dbReference>
<feature type="binding site" evidence="9">
    <location>
        <position position="85"/>
    </location>
    <ligand>
        <name>Mg(2+)</name>
        <dbReference type="ChEBI" id="CHEBI:18420"/>
        <label>2</label>
    </ligand>
</feature>